<dbReference type="InterPro" id="IPR028082">
    <property type="entry name" value="Peripla_BP_I"/>
</dbReference>
<organism evidence="6 7">
    <name type="scientific">Actinacidiphila cocklensis</name>
    <dbReference type="NCBI Taxonomy" id="887465"/>
    <lineage>
        <taxon>Bacteria</taxon>
        <taxon>Bacillati</taxon>
        <taxon>Actinomycetota</taxon>
        <taxon>Actinomycetes</taxon>
        <taxon>Kitasatosporales</taxon>
        <taxon>Streptomycetaceae</taxon>
        <taxon>Actinacidiphila</taxon>
    </lineage>
</organism>
<dbReference type="PANTHER" id="PTHR30146">
    <property type="entry name" value="LACI-RELATED TRANSCRIPTIONAL REPRESSOR"/>
    <property type="match status" value="1"/>
</dbReference>
<dbReference type="PROSITE" id="PS50932">
    <property type="entry name" value="HTH_LACI_2"/>
    <property type="match status" value="1"/>
</dbReference>
<dbReference type="PANTHER" id="PTHR30146:SF148">
    <property type="entry name" value="HTH-TYPE TRANSCRIPTIONAL REPRESSOR PURR-RELATED"/>
    <property type="match status" value="1"/>
</dbReference>
<sequence>MRHVTQRRKRVTQAEVARLAGVSQAMVSLVLNDSEGVRVAPETRQRVVEALRQTGYTVDIMGRRLRGKSNQIIGVFTYEAVFPSGSADFYGPFLGGIEEESEAQGFDLLLFTSPGRRQGRRKVYEEGSNRLGIADGCILLGRHTDRAELDRLVDERFPFVFIGRRESSAGPVSYVGGDYAAATAALYERLWSLGHRRVALVGYHEESESTADRRSGYLRACRRHRKTPLALTDGDPPAVFERLRADEVTAALVETTEMAAALRALATGSGLRVPEDLSIGVLGDTDPTQTSAWPLRTAPEADWTTFRIPRREMGARAVRILVAMLRGEMEPGRRTQVLLPCELVDGATVTDAPRAPRR</sequence>
<dbReference type="Pfam" id="PF00356">
    <property type="entry name" value="LacI"/>
    <property type="match status" value="1"/>
</dbReference>
<reference evidence="6" key="1">
    <citation type="submission" date="2021-05" db="EMBL/GenBank/DDBJ databases">
        <authorList>
            <person name="Arsene-Ploetze F."/>
        </authorList>
    </citation>
    <scope>NUCLEOTIDE SEQUENCE</scope>
    <source>
        <strain evidence="6">DSM 42138</strain>
    </source>
</reference>
<evidence type="ECO:0000313" key="7">
    <source>
        <dbReference type="Proteomes" id="UP001152519"/>
    </source>
</evidence>
<dbReference type="Gene3D" id="3.40.50.2300">
    <property type="match status" value="2"/>
</dbReference>
<keyword evidence="2" id="KW-0805">Transcription regulation</keyword>
<dbReference type="SUPFAM" id="SSF53822">
    <property type="entry name" value="Periplasmic binding protein-like I"/>
    <property type="match status" value="1"/>
</dbReference>
<evidence type="ECO:0000256" key="3">
    <source>
        <dbReference type="ARBA" id="ARBA00023125"/>
    </source>
</evidence>
<protein>
    <submittedName>
        <fullName evidence="6">Transcriptional regulator, LacI family</fullName>
    </submittedName>
</protein>
<dbReference type="InterPro" id="IPR000843">
    <property type="entry name" value="HTH_LacI"/>
</dbReference>
<dbReference type="CDD" id="cd06267">
    <property type="entry name" value="PBP1_LacI_sugar_binding-like"/>
    <property type="match status" value="1"/>
</dbReference>
<dbReference type="GO" id="GO:0000976">
    <property type="term" value="F:transcription cis-regulatory region binding"/>
    <property type="evidence" value="ECO:0007669"/>
    <property type="project" value="TreeGrafter"/>
</dbReference>
<evidence type="ECO:0000259" key="5">
    <source>
        <dbReference type="PROSITE" id="PS50932"/>
    </source>
</evidence>
<dbReference type="SUPFAM" id="SSF47413">
    <property type="entry name" value="lambda repressor-like DNA-binding domains"/>
    <property type="match status" value="1"/>
</dbReference>
<comment type="caution">
    <text evidence="6">The sequence shown here is derived from an EMBL/GenBank/DDBJ whole genome shotgun (WGS) entry which is preliminary data.</text>
</comment>
<keyword evidence="3" id="KW-0238">DNA-binding</keyword>
<dbReference type="GO" id="GO:0003700">
    <property type="term" value="F:DNA-binding transcription factor activity"/>
    <property type="evidence" value="ECO:0007669"/>
    <property type="project" value="TreeGrafter"/>
</dbReference>
<dbReference type="Pfam" id="PF13377">
    <property type="entry name" value="Peripla_BP_3"/>
    <property type="match status" value="1"/>
</dbReference>
<dbReference type="CDD" id="cd01392">
    <property type="entry name" value="HTH_LacI"/>
    <property type="match status" value="1"/>
</dbReference>
<dbReference type="Gene3D" id="1.10.260.40">
    <property type="entry name" value="lambda repressor-like DNA-binding domains"/>
    <property type="match status" value="1"/>
</dbReference>
<proteinExistence type="predicted"/>
<dbReference type="InterPro" id="IPR010982">
    <property type="entry name" value="Lambda_DNA-bd_dom_sf"/>
</dbReference>
<dbReference type="AlphaFoldDB" id="A0A9W4E9K2"/>
<dbReference type="SMART" id="SM00354">
    <property type="entry name" value="HTH_LACI"/>
    <property type="match status" value="1"/>
</dbReference>
<evidence type="ECO:0000256" key="1">
    <source>
        <dbReference type="ARBA" id="ARBA00022491"/>
    </source>
</evidence>
<name>A0A9W4E9K2_9ACTN</name>
<dbReference type="EMBL" id="CAJSLV010000071">
    <property type="protein sequence ID" value="CAG6396388.1"/>
    <property type="molecule type" value="Genomic_DNA"/>
</dbReference>
<accession>A0A9W4E9K2</accession>
<keyword evidence="1" id="KW-0678">Repressor</keyword>
<gene>
    <name evidence="6" type="ORF">SCOCK_400045</name>
</gene>
<dbReference type="Proteomes" id="UP001152519">
    <property type="component" value="Unassembled WGS sequence"/>
</dbReference>
<dbReference type="InterPro" id="IPR046335">
    <property type="entry name" value="LacI/GalR-like_sensor"/>
</dbReference>
<evidence type="ECO:0000313" key="6">
    <source>
        <dbReference type="EMBL" id="CAG6396388.1"/>
    </source>
</evidence>
<feature type="domain" description="HTH lacI-type" evidence="5">
    <location>
        <begin position="11"/>
        <end position="67"/>
    </location>
</feature>
<keyword evidence="4" id="KW-0804">Transcription</keyword>
<evidence type="ECO:0000256" key="4">
    <source>
        <dbReference type="ARBA" id="ARBA00023163"/>
    </source>
</evidence>
<keyword evidence="7" id="KW-1185">Reference proteome</keyword>
<evidence type="ECO:0000256" key="2">
    <source>
        <dbReference type="ARBA" id="ARBA00023015"/>
    </source>
</evidence>